<dbReference type="Gene3D" id="3.30.559.10">
    <property type="entry name" value="Chloramphenicol acetyltransferase-like domain"/>
    <property type="match status" value="2"/>
</dbReference>
<gene>
    <name evidence="1" type="ORF">V6N12_018395</name>
</gene>
<organism evidence="1 2">
    <name type="scientific">Hibiscus sabdariffa</name>
    <name type="common">roselle</name>
    <dbReference type="NCBI Taxonomy" id="183260"/>
    <lineage>
        <taxon>Eukaryota</taxon>
        <taxon>Viridiplantae</taxon>
        <taxon>Streptophyta</taxon>
        <taxon>Embryophyta</taxon>
        <taxon>Tracheophyta</taxon>
        <taxon>Spermatophyta</taxon>
        <taxon>Magnoliopsida</taxon>
        <taxon>eudicotyledons</taxon>
        <taxon>Gunneridae</taxon>
        <taxon>Pentapetalae</taxon>
        <taxon>rosids</taxon>
        <taxon>malvids</taxon>
        <taxon>Malvales</taxon>
        <taxon>Malvaceae</taxon>
        <taxon>Malvoideae</taxon>
        <taxon>Hibiscus</taxon>
    </lineage>
</organism>
<evidence type="ECO:0000313" key="1">
    <source>
        <dbReference type="EMBL" id="KAK8509314.1"/>
    </source>
</evidence>
<reference evidence="1 2" key="1">
    <citation type="journal article" date="2024" name="G3 (Bethesda)">
        <title>Genome assembly of Hibiscus sabdariffa L. provides insights into metabolisms of medicinal natural products.</title>
        <authorList>
            <person name="Kim T."/>
        </authorList>
    </citation>
    <scope>NUCLEOTIDE SEQUENCE [LARGE SCALE GENOMIC DNA]</scope>
    <source>
        <strain evidence="1">TK-2024</strain>
        <tissue evidence="1">Old leaves</tissue>
    </source>
</reference>
<accession>A0ABR2BQ81</accession>
<comment type="caution">
    <text evidence="1">The sequence shown here is derived from an EMBL/GenBank/DDBJ whole genome shotgun (WGS) entry which is preliminary data.</text>
</comment>
<dbReference type="SUPFAM" id="SSF52777">
    <property type="entry name" value="CoA-dependent acyltransferases"/>
    <property type="match status" value="1"/>
</dbReference>
<dbReference type="EMBL" id="JBBPBM010000093">
    <property type="protein sequence ID" value="KAK8509314.1"/>
    <property type="molecule type" value="Genomic_DNA"/>
</dbReference>
<keyword evidence="2" id="KW-1185">Reference proteome</keyword>
<dbReference type="PANTHER" id="PTHR31642">
    <property type="entry name" value="TRICHOTHECENE 3-O-ACETYLTRANSFERASE"/>
    <property type="match status" value="1"/>
</dbReference>
<dbReference type="Proteomes" id="UP001472677">
    <property type="component" value="Unassembled WGS sequence"/>
</dbReference>
<evidence type="ECO:0000313" key="2">
    <source>
        <dbReference type="Proteomes" id="UP001472677"/>
    </source>
</evidence>
<proteinExistence type="predicted"/>
<name>A0ABR2BQ81_9ROSI</name>
<dbReference type="InterPro" id="IPR050317">
    <property type="entry name" value="Plant_Fungal_Acyltransferase"/>
</dbReference>
<dbReference type="Pfam" id="PF02458">
    <property type="entry name" value="Transferase"/>
    <property type="match status" value="1"/>
</dbReference>
<sequence>MQVARLSFSDMSVKIKPLSTRDYEQILKADPMHAINAHDGLENCSNANSEGMEVTIKETTMVIPSGDTPKTRLWVSNVDLVMIQYHLSTVYFYRPNGSLNFFDAKMLKEALSKILVHFYPVAGRLGYDENGRLEIVCNGEGALFIVAETGSDFEDLLKDFTDGSKVPLLAPTIDYSGGISSYPLLGLQVTYFKCGGVSIGVQFQHTVADGSAALHLINSWADMVRGLPLSIAPVLDRTLLRARDPPTPLFDHIEFKPSPVLKTNSDPESPSIVSVFKFTAAQLKALKAQVNETSGNNTKYSTYSILTAHIWRCVTKARGLAEDQELKLTMLVDGRNRLQPPLPPGYFGNALFFATPVAVAGDILTEPFIDTVKRIHEMLKGMNDKYLRSGIDLIEKTADVKTVRRGQQTMRCPNLSINSWVWLPIHDADFGWGRPIFMRPANVGYEGMVYILPSSTGDGSLTLVTRLETSHMKHFGHLLHEFSSTTFY</sequence>
<dbReference type="PANTHER" id="PTHR31642:SF196">
    <property type="entry name" value="SHIKIMATE O-HYDROXYCINNAMOYLTRANSFERASE-LIKE"/>
    <property type="match status" value="1"/>
</dbReference>
<protein>
    <submittedName>
        <fullName evidence="1">Uncharacterized protein</fullName>
    </submittedName>
</protein>
<dbReference type="InterPro" id="IPR023213">
    <property type="entry name" value="CAT-like_dom_sf"/>
</dbReference>